<dbReference type="PANTHER" id="PTHR11614">
    <property type="entry name" value="PHOSPHOLIPASE-RELATED"/>
    <property type="match status" value="1"/>
</dbReference>
<dbReference type="InterPro" id="IPR029058">
    <property type="entry name" value="AB_hydrolase_fold"/>
</dbReference>
<dbReference type="OrthoDB" id="9806902at2"/>
<keyword evidence="3" id="KW-1185">Reference proteome</keyword>
<protein>
    <submittedName>
        <fullName evidence="2">Lysophospholipase</fullName>
    </submittedName>
</protein>
<sequence>MTARPHVTPAAGPRLDEDAVVADDGARLPLTRWCRVDEPTAVVLALHGFNDYANAFQEVGPFLANRGLEVWAIDQRGFGRGAGRGLWAGLGRLTQDLRLLVALARRARPGRRVLVLGESMGGAVAMVAAADPARPLNADGLVLSAPAVWGRDAMPWLYRATLDVTAALLPGLHVTGEGLDIWPSDNIEMLRQLGQDPLMIRETRADTIQGLVDLMDAAMHAAARVPPPFLVLTGLNDQIIPAEPTRTALSVMVGAGDDPARRAALYPDGWHMLLRDLGGVVPLEDIIAWIGDPGAPLPSGADARARAWLAGRLDRSPRTRPAYPAY</sequence>
<dbReference type="InterPro" id="IPR051044">
    <property type="entry name" value="MAG_DAG_Lipase"/>
</dbReference>
<gene>
    <name evidence="2" type="ORF">F1188_07815</name>
</gene>
<dbReference type="InterPro" id="IPR000073">
    <property type="entry name" value="AB_hydrolase_1"/>
</dbReference>
<dbReference type="InterPro" id="IPR022742">
    <property type="entry name" value="Hydrolase_4"/>
</dbReference>
<dbReference type="Proteomes" id="UP000324065">
    <property type="component" value="Unassembled WGS sequence"/>
</dbReference>
<reference evidence="2 3" key="1">
    <citation type="submission" date="2019-09" db="EMBL/GenBank/DDBJ databases">
        <title>Genome sequence of Roseospira marina, one of the more divergent members of the non-sulfur purple photosynthetic bacterial family, the Rhodospirillaceae.</title>
        <authorList>
            <person name="Meyer T."/>
            <person name="Kyndt J."/>
        </authorList>
    </citation>
    <scope>NUCLEOTIDE SEQUENCE [LARGE SCALE GENOMIC DNA]</scope>
    <source>
        <strain evidence="2 3">DSM 15113</strain>
    </source>
</reference>
<name>A0A5M6IDG1_9PROT</name>
<comment type="caution">
    <text evidence="2">The sequence shown here is derived from an EMBL/GenBank/DDBJ whole genome shotgun (WGS) entry which is preliminary data.</text>
</comment>
<dbReference type="PRINTS" id="PR00111">
    <property type="entry name" value="ABHYDROLASE"/>
</dbReference>
<proteinExistence type="predicted"/>
<accession>A0A5M6IDG1</accession>
<dbReference type="Gene3D" id="3.40.50.1820">
    <property type="entry name" value="alpha/beta hydrolase"/>
    <property type="match status" value="1"/>
</dbReference>
<dbReference type="EMBL" id="VWPJ01000005">
    <property type="protein sequence ID" value="KAA5606334.1"/>
    <property type="molecule type" value="Genomic_DNA"/>
</dbReference>
<dbReference type="AlphaFoldDB" id="A0A5M6IDG1"/>
<feature type="domain" description="Serine aminopeptidase S33" evidence="1">
    <location>
        <begin position="38"/>
        <end position="276"/>
    </location>
</feature>
<evidence type="ECO:0000259" key="1">
    <source>
        <dbReference type="Pfam" id="PF12146"/>
    </source>
</evidence>
<evidence type="ECO:0000313" key="2">
    <source>
        <dbReference type="EMBL" id="KAA5606334.1"/>
    </source>
</evidence>
<organism evidence="2 3">
    <name type="scientific">Roseospira marina</name>
    <dbReference type="NCBI Taxonomy" id="140057"/>
    <lineage>
        <taxon>Bacteria</taxon>
        <taxon>Pseudomonadati</taxon>
        <taxon>Pseudomonadota</taxon>
        <taxon>Alphaproteobacteria</taxon>
        <taxon>Rhodospirillales</taxon>
        <taxon>Rhodospirillaceae</taxon>
        <taxon>Roseospira</taxon>
    </lineage>
</organism>
<dbReference type="Pfam" id="PF12146">
    <property type="entry name" value="Hydrolase_4"/>
    <property type="match status" value="1"/>
</dbReference>
<dbReference type="SUPFAM" id="SSF53474">
    <property type="entry name" value="alpha/beta-Hydrolases"/>
    <property type="match status" value="1"/>
</dbReference>
<evidence type="ECO:0000313" key="3">
    <source>
        <dbReference type="Proteomes" id="UP000324065"/>
    </source>
</evidence>